<organism evidence="2 3">
    <name type="scientific">Danaus plexippus plexippus</name>
    <dbReference type="NCBI Taxonomy" id="278856"/>
    <lineage>
        <taxon>Eukaryota</taxon>
        <taxon>Metazoa</taxon>
        <taxon>Ecdysozoa</taxon>
        <taxon>Arthropoda</taxon>
        <taxon>Hexapoda</taxon>
        <taxon>Insecta</taxon>
        <taxon>Pterygota</taxon>
        <taxon>Neoptera</taxon>
        <taxon>Endopterygota</taxon>
        <taxon>Lepidoptera</taxon>
        <taxon>Glossata</taxon>
        <taxon>Ditrysia</taxon>
        <taxon>Papilionoidea</taxon>
        <taxon>Nymphalidae</taxon>
        <taxon>Danainae</taxon>
        <taxon>Danaini</taxon>
        <taxon>Danaina</taxon>
        <taxon>Danaus</taxon>
        <taxon>Danaus</taxon>
    </lineage>
</organism>
<dbReference type="InParanoid" id="A0A212F7A8"/>
<comment type="caution">
    <text evidence="2">The sequence shown here is derived from an EMBL/GenBank/DDBJ whole genome shotgun (WGS) entry which is preliminary data.</text>
</comment>
<evidence type="ECO:0000313" key="3">
    <source>
        <dbReference type="Proteomes" id="UP000007151"/>
    </source>
</evidence>
<dbReference type="EMBL" id="AGBW02009894">
    <property type="protein sequence ID" value="OWR49621.1"/>
    <property type="molecule type" value="Genomic_DNA"/>
</dbReference>
<dbReference type="Proteomes" id="UP000007151">
    <property type="component" value="Unassembled WGS sequence"/>
</dbReference>
<keyword evidence="3" id="KW-1185">Reference proteome</keyword>
<reference evidence="2 3" key="1">
    <citation type="journal article" date="2011" name="Cell">
        <title>The monarch butterfly genome yields insights into long-distance migration.</title>
        <authorList>
            <person name="Zhan S."/>
            <person name="Merlin C."/>
            <person name="Boore J.L."/>
            <person name="Reppert S.M."/>
        </authorList>
    </citation>
    <scope>NUCLEOTIDE SEQUENCE [LARGE SCALE GENOMIC DNA]</scope>
    <source>
        <strain evidence="2">F-2</strain>
    </source>
</reference>
<feature type="region of interest" description="Disordered" evidence="1">
    <location>
        <begin position="29"/>
        <end position="48"/>
    </location>
</feature>
<name>A0A212F7A8_DANPL</name>
<accession>A0A212F7A8</accession>
<protein>
    <submittedName>
        <fullName evidence="2">Uncharacterized protein</fullName>
    </submittedName>
</protein>
<evidence type="ECO:0000256" key="1">
    <source>
        <dbReference type="SAM" id="MobiDB-lite"/>
    </source>
</evidence>
<sequence length="48" mass="5318">MRPLESGAGAGLRPAAWRHRTNILTTQLRSPKTETPSLKTSALRTIFQ</sequence>
<dbReference type="AlphaFoldDB" id="A0A212F7A8"/>
<evidence type="ECO:0000313" key="2">
    <source>
        <dbReference type="EMBL" id="OWR49621.1"/>
    </source>
</evidence>
<dbReference type="KEGG" id="dpl:KGM_202715"/>
<proteinExistence type="predicted"/>
<gene>
    <name evidence="2" type="ORF">KGM_202715</name>
</gene>